<keyword evidence="1" id="KW-1133">Transmembrane helix</keyword>
<keyword evidence="1" id="KW-0472">Membrane</keyword>
<evidence type="ECO:0000256" key="1">
    <source>
        <dbReference type="SAM" id="Phobius"/>
    </source>
</evidence>
<comment type="caution">
    <text evidence="2">The sequence shown here is derived from an EMBL/GenBank/DDBJ whole genome shotgun (WGS) entry which is preliminary data.</text>
</comment>
<name>A0A087MGF3_9GAMM</name>
<evidence type="ECO:0000313" key="3">
    <source>
        <dbReference type="Proteomes" id="UP000029085"/>
    </source>
</evidence>
<proteinExistence type="predicted"/>
<reference evidence="3" key="1">
    <citation type="submission" date="2013-08" db="EMBL/GenBank/DDBJ databases">
        <title>Genome sequencing of Arenimonas donghaensis.</title>
        <authorList>
            <person name="Chen F."/>
            <person name="Wang G."/>
        </authorList>
    </citation>
    <scope>NUCLEOTIDE SEQUENCE [LARGE SCALE GENOMIC DNA]</scope>
    <source>
        <strain evidence="3">HO3-R19</strain>
    </source>
</reference>
<dbReference type="InterPro" id="IPR012902">
    <property type="entry name" value="N_methyl_site"/>
</dbReference>
<protein>
    <recommendedName>
        <fullName evidence="4">Type II secretion system protein GspI C-terminal domain-containing protein</fullName>
    </recommendedName>
</protein>
<keyword evidence="1" id="KW-0812">Transmembrane</keyword>
<reference evidence="2 3" key="2">
    <citation type="journal article" date="2015" name="Stand. Genomic Sci.">
        <title>High quality draft genomic sequence of Arenimonas donghaensis DSM 18148(T).</title>
        <authorList>
            <person name="Chen F."/>
            <person name="Wang H."/>
            <person name="Cao Y."/>
            <person name="Li X."/>
            <person name="Wang G."/>
        </authorList>
    </citation>
    <scope>NUCLEOTIDE SEQUENCE [LARGE SCALE GENOMIC DNA]</scope>
    <source>
        <strain evidence="2 3">HO3-R19</strain>
    </source>
</reference>
<dbReference type="OrthoDB" id="7864109at2"/>
<evidence type="ECO:0008006" key="4">
    <source>
        <dbReference type="Google" id="ProtNLM"/>
    </source>
</evidence>
<dbReference type="Proteomes" id="UP000029085">
    <property type="component" value="Unassembled WGS sequence"/>
</dbReference>
<keyword evidence="3" id="KW-1185">Reference proteome</keyword>
<sequence>MSRVRGFSLIEVMLAFVLMAVSLGILIAILGGGLAQVRTSGDATEASLLAESLLAGQGVLSAIEPGTQQGEFSRGRYRWTLEITEVPDPAPAAPEVPGSEPVEAVGRVRANAPVLYQLQLDVGWGEGEYARQLRFTSLRARYPQPVEGGLQ</sequence>
<accession>A0A087MGF3</accession>
<feature type="transmembrane region" description="Helical" evidence="1">
    <location>
        <begin position="12"/>
        <end position="35"/>
    </location>
</feature>
<organism evidence="2 3">
    <name type="scientific">Arenimonas donghaensis DSM 18148 = HO3-R19</name>
    <dbReference type="NCBI Taxonomy" id="1121014"/>
    <lineage>
        <taxon>Bacteria</taxon>
        <taxon>Pseudomonadati</taxon>
        <taxon>Pseudomonadota</taxon>
        <taxon>Gammaproteobacteria</taxon>
        <taxon>Lysobacterales</taxon>
        <taxon>Lysobacteraceae</taxon>
        <taxon>Arenimonas</taxon>
    </lineage>
</organism>
<dbReference type="STRING" id="1121014.N788_06685"/>
<dbReference type="AlphaFoldDB" id="A0A087MGF3"/>
<dbReference type="EMBL" id="AVCJ01000043">
    <property type="protein sequence ID" value="KFL35956.1"/>
    <property type="molecule type" value="Genomic_DNA"/>
</dbReference>
<evidence type="ECO:0000313" key="2">
    <source>
        <dbReference type="EMBL" id="KFL35956.1"/>
    </source>
</evidence>
<dbReference type="PATRIC" id="fig|1121014.3.peg.2242"/>
<gene>
    <name evidence="2" type="ORF">N788_06685</name>
</gene>
<dbReference type="Pfam" id="PF07963">
    <property type="entry name" value="N_methyl"/>
    <property type="match status" value="1"/>
</dbReference>
<dbReference type="RefSeq" id="WP_034225180.1">
    <property type="nucleotide sequence ID" value="NZ_AVCJ01000043.1"/>
</dbReference>